<dbReference type="Proteomes" id="UP000828390">
    <property type="component" value="Unassembled WGS sequence"/>
</dbReference>
<comment type="caution">
    <text evidence="1">The sequence shown here is derived from an EMBL/GenBank/DDBJ whole genome shotgun (WGS) entry which is preliminary data.</text>
</comment>
<keyword evidence="2" id="KW-1185">Reference proteome</keyword>
<gene>
    <name evidence="1" type="ORF">DPMN_026736</name>
</gene>
<protein>
    <submittedName>
        <fullName evidence="1">Uncharacterized protein</fullName>
    </submittedName>
</protein>
<proteinExistence type="predicted"/>
<evidence type="ECO:0000313" key="1">
    <source>
        <dbReference type="EMBL" id="KAH3863738.1"/>
    </source>
</evidence>
<evidence type="ECO:0000313" key="2">
    <source>
        <dbReference type="Proteomes" id="UP000828390"/>
    </source>
</evidence>
<dbReference type="AlphaFoldDB" id="A0A9D4LS86"/>
<dbReference type="EMBL" id="JAIWYP010000002">
    <property type="protein sequence ID" value="KAH3863738.1"/>
    <property type="molecule type" value="Genomic_DNA"/>
</dbReference>
<accession>A0A9D4LS86</accession>
<organism evidence="1 2">
    <name type="scientific">Dreissena polymorpha</name>
    <name type="common">Zebra mussel</name>
    <name type="synonym">Mytilus polymorpha</name>
    <dbReference type="NCBI Taxonomy" id="45954"/>
    <lineage>
        <taxon>Eukaryota</taxon>
        <taxon>Metazoa</taxon>
        <taxon>Spiralia</taxon>
        <taxon>Lophotrochozoa</taxon>
        <taxon>Mollusca</taxon>
        <taxon>Bivalvia</taxon>
        <taxon>Autobranchia</taxon>
        <taxon>Heteroconchia</taxon>
        <taxon>Euheterodonta</taxon>
        <taxon>Imparidentia</taxon>
        <taxon>Neoheterodontei</taxon>
        <taxon>Myida</taxon>
        <taxon>Dreissenoidea</taxon>
        <taxon>Dreissenidae</taxon>
        <taxon>Dreissena</taxon>
    </lineage>
</organism>
<reference evidence="1" key="2">
    <citation type="submission" date="2020-11" db="EMBL/GenBank/DDBJ databases">
        <authorList>
            <person name="McCartney M.A."/>
            <person name="Auch B."/>
            <person name="Kono T."/>
            <person name="Mallez S."/>
            <person name="Becker A."/>
            <person name="Gohl D.M."/>
            <person name="Silverstein K.A.T."/>
            <person name="Koren S."/>
            <person name="Bechman K.B."/>
            <person name="Herman A."/>
            <person name="Abrahante J.E."/>
            <person name="Garbe J."/>
        </authorList>
    </citation>
    <scope>NUCLEOTIDE SEQUENCE</scope>
    <source>
        <strain evidence="1">Duluth1</strain>
        <tissue evidence="1">Whole animal</tissue>
    </source>
</reference>
<reference evidence="1" key="1">
    <citation type="journal article" date="2019" name="bioRxiv">
        <title>The Genome of the Zebra Mussel, Dreissena polymorpha: A Resource for Invasive Species Research.</title>
        <authorList>
            <person name="McCartney M.A."/>
            <person name="Auch B."/>
            <person name="Kono T."/>
            <person name="Mallez S."/>
            <person name="Zhang Y."/>
            <person name="Obille A."/>
            <person name="Becker A."/>
            <person name="Abrahante J.E."/>
            <person name="Garbe J."/>
            <person name="Badalamenti J.P."/>
            <person name="Herman A."/>
            <person name="Mangelson H."/>
            <person name="Liachko I."/>
            <person name="Sullivan S."/>
            <person name="Sone E.D."/>
            <person name="Koren S."/>
            <person name="Silverstein K.A.T."/>
            <person name="Beckman K.B."/>
            <person name="Gohl D.M."/>
        </authorList>
    </citation>
    <scope>NUCLEOTIDE SEQUENCE</scope>
    <source>
        <strain evidence="1">Duluth1</strain>
        <tissue evidence="1">Whole animal</tissue>
    </source>
</reference>
<name>A0A9D4LS86_DREPO</name>
<sequence>MRKRTPMKAKGFKLVDDVTKRNQGLISRLLLHPDIKSACFFNGSVFGQTNSEKRIKFDIFDNVDNAISDYRNRNRKSTARASD</sequence>